<feature type="transmembrane region" description="Helical" evidence="7">
    <location>
        <begin position="322"/>
        <end position="355"/>
    </location>
</feature>
<evidence type="ECO:0000259" key="8">
    <source>
        <dbReference type="Pfam" id="PF02687"/>
    </source>
</evidence>
<dbReference type="PANTHER" id="PTHR30489">
    <property type="entry name" value="LIPOPROTEIN-RELEASING SYSTEM TRANSMEMBRANE PROTEIN LOLE"/>
    <property type="match status" value="1"/>
</dbReference>
<accession>A0A4V3BKX6</accession>
<keyword evidence="11" id="KW-1185">Reference proteome</keyword>
<gene>
    <name evidence="10" type="ORF">C7389_13415</name>
</gene>
<evidence type="ECO:0000256" key="4">
    <source>
        <dbReference type="ARBA" id="ARBA00022692"/>
    </source>
</evidence>
<evidence type="ECO:0000259" key="9">
    <source>
        <dbReference type="Pfam" id="PF12704"/>
    </source>
</evidence>
<protein>
    <submittedName>
        <fullName evidence="10">Putative ABC transport system permease protein</fullName>
    </submittedName>
</protein>
<dbReference type="GO" id="GO:0098797">
    <property type="term" value="C:plasma membrane protein complex"/>
    <property type="evidence" value="ECO:0007669"/>
    <property type="project" value="TreeGrafter"/>
</dbReference>
<comment type="caution">
    <text evidence="10">The sequence shown here is derived from an EMBL/GenBank/DDBJ whole genome shotgun (WGS) entry which is preliminary data.</text>
</comment>
<dbReference type="GO" id="GO:0044874">
    <property type="term" value="P:lipoprotein localization to outer membrane"/>
    <property type="evidence" value="ECO:0007669"/>
    <property type="project" value="TreeGrafter"/>
</dbReference>
<keyword evidence="6 7" id="KW-0472">Membrane</keyword>
<proteinExistence type="inferred from homology"/>
<evidence type="ECO:0000256" key="6">
    <source>
        <dbReference type="ARBA" id="ARBA00023136"/>
    </source>
</evidence>
<dbReference type="InterPro" id="IPR025857">
    <property type="entry name" value="MacB_PCD"/>
</dbReference>
<organism evidence="10 11">
    <name type="scientific">Azoarcus indigens</name>
    <dbReference type="NCBI Taxonomy" id="29545"/>
    <lineage>
        <taxon>Bacteria</taxon>
        <taxon>Pseudomonadati</taxon>
        <taxon>Pseudomonadota</taxon>
        <taxon>Betaproteobacteria</taxon>
        <taxon>Rhodocyclales</taxon>
        <taxon>Zoogloeaceae</taxon>
        <taxon>Azoarcus</taxon>
    </lineage>
</organism>
<dbReference type="PANTHER" id="PTHR30489:SF0">
    <property type="entry name" value="LIPOPROTEIN-RELEASING SYSTEM TRANSMEMBRANE PROTEIN LOLE"/>
    <property type="match status" value="1"/>
</dbReference>
<evidence type="ECO:0000313" key="11">
    <source>
        <dbReference type="Proteomes" id="UP000295129"/>
    </source>
</evidence>
<evidence type="ECO:0000256" key="7">
    <source>
        <dbReference type="SAM" id="Phobius"/>
    </source>
</evidence>
<dbReference type="EMBL" id="SNVV01000034">
    <property type="protein sequence ID" value="TDN44502.1"/>
    <property type="molecule type" value="Genomic_DNA"/>
</dbReference>
<feature type="domain" description="ABC3 transporter permease C-terminal" evidence="8">
    <location>
        <begin position="279"/>
        <end position="405"/>
    </location>
</feature>
<feature type="domain" description="MacB-like periplasmic core" evidence="9">
    <location>
        <begin position="28"/>
        <end position="247"/>
    </location>
</feature>
<comment type="similarity">
    <text evidence="2">Belongs to the ABC-4 integral membrane protein family. LolC/E subfamily.</text>
</comment>
<feature type="transmembrane region" description="Helical" evidence="7">
    <location>
        <begin position="27"/>
        <end position="46"/>
    </location>
</feature>
<evidence type="ECO:0000256" key="5">
    <source>
        <dbReference type="ARBA" id="ARBA00022989"/>
    </source>
</evidence>
<keyword evidence="4 7" id="KW-0812">Transmembrane</keyword>
<feature type="transmembrane region" description="Helical" evidence="7">
    <location>
        <begin position="375"/>
        <end position="395"/>
    </location>
</feature>
<dbReference type="InterPro" id="IPR051447">
    <property type="entry name" value="Lipoprotein-release_system"/>
</dbReference>
<evidence type="ECO:0000256" key="2">
    <source>
        <dbReference type="ARBA" id="ARBA00005236"/>
    </source>
</evidence>
<dbReference type="Pfam" id="PF12704">
    <property type="entry name" value="MacB_PCD"/>
    <property type="match status" value="1"/>
</dbReference>
<sequence length="413" mass="44528">MLKPAVALNHFRTAWRNVVRQVSRSRAALIAIAFGVVAMILAAGFIDWNLRFGRDNTILSQLGHLQVMRPGFTEYGRADPYGYLLPEMKPAEKAALEGLPGYRVSAPRLLISGLASSGDTTLSFIGEGVDPAAESSLSAALRFPQGRNLQTGDHKAAIVGQGLALNLGVRVGDTLVLISNTGNGGISAVEAEVVGLFESITKAYDDAALRIPIDLARELMRTEGEHLRLVLLDKTENVPVADRQLRAALPSDRYEVVPWWQLADFYNKTEALFSKQVGFIYLVISIIIVLAITNTMTMMVMERISEIGTMMALGTRQRDIRIMFLLEGTILGGLGALIGIVAGVLLALLISAIGIPMPPGPIMSWPYEAGILLTADNILTAAGVALLTTVLASAYPAWKASRQEIVNALRARI</sequence>
<keyword evidence="5 7" id="KW-1133">Transmembrane helix</keyword>
<comment type="subcellular location">
    <subcellularLocation>
        <location evidence="1">Cell membrane</location>
        <topology evidence="1">Multi-pass membrane protein</topology>
    </subcellularLocation>
</comment>
<evidence type="ECO:0000313" key="10">
    <source>
        <dbReference type="EMBL" id="TDN44502.1"/>
    </source>
</evidence>
<dbReference type="OrthoDB" id="9770036at2"/>
<dbReference type="Pfam" id="PF02687">
    <property type="entry name" value="FtsX"/>
    <property type="match status" value="1"/>
</dbReference>
<evidence type="ECO:0000256" key="1">
    <source>
        <dbReference type="ARBA" id="ARBA00004651"/>
    </source>
</evidence>
<dbReference type="Proteomes" id="UP000295129">
    <property type="component" value="Unassembled WGS sequence"/>
</dbReference>
<reference evidence="10 11" key="1">
    <citation type="submission" date="2019-03" db="EMBL/GenBank/DDBJ databases">
        <title>Genomic Encyclopedia of Type Strains, Phase IV (KMG-IV): sequencing the most valuable type-strain genomes for metagenomic binning, comparative biology and taxonomic classification.</title>
        <authorList>
            <person name="Goeker M."/>
        </authorList>
    </citation>
    <scope>NUCLEOTIDE SEQUENCE [LARGE SCALE GENOMIC DNA]</scope>
    <source>
        <strain evidence="10 11">DSM 12121</strain>
    </source>
</reference>
<dbReference type="InterPro" id="IPR003838">
    <property type="entry name" value="ABC3_permease_C"/>
</dbReference>
<dbReference type="RefSeq" id="WP_133595053.1">
    <property type="nucleotide sequence ID" value="NZ_SNVV01000034.1"/>
</dbReference>
<dbReference type="AlphaFoldDB" id="A0A4V3BKX6"/>
<evidence type="ECO:0000256" key="3">
    <source>
        <dbReference type="ARBA" id="ARBA00022475"/>
    </source>
</evidence>
<name>A0A4V3BKX6_9RHOO</name>
<keyword evidence="3" id="KW-1003">Cell membrane</keyword>
<feature type="transmembrane region" description="Helical" evidence="7">
    <location>
        <begin position="279"/>
        <end position="301"/>
    </location>
</feature>